<name>A0A2H3IYC1_WOLCO</name>
<protein>
    <submittedName>
        <fullName evidence="1">Uncharacterized protein</fullName>
    </submittedName>
</protein>
<dbReference type="Proteomes" id="UP000218811">
    <property type="component" value="Unassembled WGS sequence"/>
</dbReference>
<dbReference type="OrthoDB" id="79830at2759"/>
<evidence type="ECO:0000313" key="2">
    <source>
        <dbReference type="Proteomes" id="UP000218811"/>
    </source>
</evidence>
<organism evidence="1 2">
    <name type="scientific">Wolfiporia cocos (strain MD-104)</name>
    <name type="common">Brown rot fungus</name>
    <dbReference type="NCBI Taxonomy" id="742152"/>
    <lineage>
        <taxon>Eukaryota</taxon>
        <taxon>Fungi</taxon>
        <taxon>Dikarya</taxon>
        <taxon>Basidiomycota</taxon>
        <taxon>Agaricomycotina</taxon>
        <taxon>Agaricomycetes</taxon>
        <taxon>Polyporales</taxon>
        <taxon>Phaeolaceae</taxon>
        <taxon>Wolfiporia</taxon>
    </lineage>
</organism>
<keyword evidence="2" id="KW-1185">Reference proteome</keyword>
<gene>
    <name evidence="1" type="ORF">WOLCODRAFT_160867</name>
</gene>
<dbReference type="EMBL" id="KB467831">
    <property type="protein sequence ID" value="PCH34435.1"/>
    <property type="molecule type" value="Genomic_DNA"/>
</dbReference>
<accession>A0A2H3IYC1</accession>
<proteinExistence type="predicted"/>
<dbReference type="AlphaFoldDB" id="A0A2H3IYC1"/>
<reference evidence="1 2" key="1">
    <citation type="journal article" date="2012" name="Science">
        <title>The Paleozoic origin of enzymatic lignin decomposition reconstructed from 31 fungal genomes.</title>
        <authorList>
            <person name="Floudas D."/>
            <person name="Binder M."/>
            <person name="Riley R."/>
            <person name="Barry K."/>
            <person name="Blanchette R.A."/>
            <person name="Henrissat B."/>
            <person name="Martinez A.T."/>
            <person name="Otillar R."/>
            <person name="Spatafora J.W."/>
            <person name="Yadav J.S."/>
            <person name="Aerts A."/>
            <person name="Benoit I."/>
            <person name="Boyd A."/>
            <person name="Carlson A."/>
            <person name="Copeland A."/>
            <person name="Coutinho P.M."/>
            <person name="de Vries R.P."/>
            <person name="Ferreira P."/>
            <person name="Findley K."/>
            <person name="Foster B."/>
            <person name="Gaskell J."/>
            <person name="Glotzer D."/>
            <person name="Gorecki P."/>
            <person name="Heitman J."/>
            <person name="Hesse C."/>
            <person name="Hori C."/>
            <person name="Igarashi K."/>
            <person name="Jurgens J.A."/>
            <person name="Kallen N."/>
            <person name="Kersten P."/>
            <person name="Kohler A."/>
            <person name="Kuees U."/>
            <person name="Kumar T.K.A."/>
            <person name="Kuo A."/>
            <person name="LaButti K."/>
            <person name="Larrondo L.F."/>
            <person name="Lindquist E."/>
            <person name="Ling A."/>
            <person name="Lombard V."/>
            <person name="Lucas S."/>
            <person name="Lundell T."/>
            <person name="Martin R."/>
            <person name="McLaughlin D.J."/>
            <person name="Morgenstern I."/>
            <person name="Morin E."/>
            <person name="Murat C."/>
            <person name="Nagy L.G."/>
            <person name="Nolan M."/>
            <person name="Ohm R.A."/>
            <person name="Patyshakuliyeva A."/>
            <person name="Rokas A."/>
            <person name="Ruiz-Duenas F.J."/>
            <person name="Sabat G."/>
            <person name="Salamov A."/>
            <person name="Samejima M."/>
            <person name="Schmutz J."/>
            <person name="Slot J.C."/>
            <person name="St John F."/>
            <person name="Stenlid J."/>
            <person name="Sun H."/>
            <person name="Sun S."/>
            <person name="Syed K."/>
            <person name="Tsang A."/>
            <person name="Wiebenga A."/>
            <person name="Young D."/>
            <person name="Pisabarro A."/>
            <person name="Eastwood D.C."/>
            <person name="Martin F."/>
            <person name="Cullen D."/>
            <person name="Grigoriev I.V."/>
            <person name="Hibbett D.S."/>
        </authorList>
    </citation>
    <scope>NUCLEOTIDE SEQUENCE [LARGE SCALE GENOMIC DNA]</scope>
    <source>
        <strain evidence="1 2">MD-104</strain>
    </source>
</reference>
<evidence type="ECO:0000313" key="1">
    <source>
        <dbReference type="EMBL" id="PCH34435.1"/>
    </source>
</evidence>
<sequence>MAFIEIVHQVTESVEKPDVNNPHDWAGAQKPDADDIASLRPLKRTWQQMKDIKVGTKWSEPRLTEQRIIEATILKHPAFIENHLKNDITSVERGTFADDMLVQFRQIVSENPNDFPPSLELQTSLTRWKAISPSGSEEEQRAGFWADYLRPLADYLGPLFQHHNIDIDFRLGPSTIAGNKPDVLHVFFAQDHHDLYDEIAVASGKYKRRAVLLHHMGEMEELVDKRWVYELDPAHLLWLQVFTQIHVHRLNWGWLTDSVLVWFAHIDPNRPMTLQVSRRYDASASSIFTLFLAFHYMALSVQDFHIIRPELKPPCRGKLMPILEIRDAGLFQLLSNMIWEALCAMRPQFRIRLSVGDVVLPGLLDLVPVASAWVPVRPNVEIVVKHIADGRYTSAWR</sequence>